<comment type="caution">
    <text evidence="2">The sequence shown here is derived from an EMBL/GenBank/DDBJ whole genome shotgun (WGS) entry which is preliminary data.</text>
</comment>
<keyword evidence="2" id="KW-0808">Transferase</keyword>
<name>A0ABV7JIE5_9SPHI</name>
<dbReference type="Proteomes" id="UP001595526">
    <property type="component" value="Unassembled WGS sequence"/>
</dbReference>
<dbReference type="Gene3D" id="3.30.420.40">
    <property type="match status" value="2"/>
</dbReference>
<evidence type="ECO:0000259" key="1">
    <source>
        <dbReference type="Pfam" id="PF00814"/>
    </source>
</evidence>
<proteinExistence type="predicted"/>
<reference evidence="3" key="1">
    <citation type="journal article" date="2019" name="Int. J. Syst. Evol. Microbiol.">
        <title>The Global Catalogue of Microorganisms (GCM) 10K type strain sequencing project: providing services to taxonomists for standard genome sequencing and annotation.</title>
        <authorList>
            <consortium name="The Broad Institute Genomics Platform"/>
            <consortium name="The Broad Institute Genome Sequencing Center for Infectious Disease"/>
            <person name="Wu L."/>
            <person name="Ma J."/>
        </authorList>
    </citation>
    <scope>NUCLEOTIDE SEQUENCE [LARGE SCALE GENOMIC DNA]</scope>
    <source>
        <strain evidence="3">KCTC 52416</strain>
    </source>
</reference>
<gene>
    <name evidence="2" type="primary">tsaB</name>
    <name evidence="2" type="ORF">ACFOET_03315</name>
</gene>
<dbReference type="PANTHER" id="PTHR11735">
    <property type="entry name" value="TRNA N6-ADENOSINE THREONYLCARBAMOYLTRANSFERASE"/>
    <property type="match status" value="1"/>
</dbReference>
<dbReference type="InterPro" id="IPR043129">
    <property type="entry name" value="ATPase_NBD"/>
</dbReference>
<dbReference type="NCBIfam" id="TIGR03725">
    <property type="entry name" value="T6A_YeaZ"/>
    <property type="match status" value="1"/>
</dbReference>
<dbReference type="GO" id="GO:0061711">
    <property type="term" value="F:tRNA N(6)-L-threonylcarbamoyladenine synthase activity"/>
    <property type="evidence" value="ECO:0007669"/>
    <property type="project" value="UniProtKB-EC"/>
</dbReference>
<dbReference type="EC" id="2.3.1.234" evidence="2"/>
<evidence type="ECO:0000313" key="2">
    <source>
        <dbReference type="EMBL" id="MFC3196633.1"/>
    </source>
</evidence>
<feature type="domain" description="Gcp-like" evidence="1">
    <location>
        <begin position="38"/>
        <end position="159"/>
    </location>
</feature>
<evidence type="ECO:0000313" key="3">
    <source>
        <dbReference type="Proteomes" id="UP001595526"/>
    </source>
</evidence>
<dbReference type="Pfam" id="PF00814">
    <property type="entry name" value="TsaD"/>
    <property type="match status" value="1"/>
</dbReference>
<dbReference type="CDD" id="cd24032">
    <property type="entry name" value="ASKHA_NBD_TsaB"/>
    <property type="match status" value="1"/>
</dbReference>
<dbReference type="PANTHER" id="PTHR11735:SF11">
    <property type="entry name" value="TRNA THREONYLCARBAMOYLADENOSINE BIOSYNTHESIS PROTEIN TSAB"/>
    <property type="match status" value="1"/>
</dbReference>
<keyword evidence="2" id="KW-0012">Acyltransferase</keyword>
<dbReference type="EMBL" id="JBHRTA010000008">
    <property type="protein sequence ID" value="MFC3196633.1"/>
    <property type="molecule type" value="Genomic_DNA"/>
</dbReference>
<sequence length="233" mass="25113">MPEQVILQIETATQVCSIALAANGVTIVSHDVDEPNVHAAKLTLLIMEVMRSNGLSFSDLAAVAVSKGPGSYTGLRIGVSTAKGLCYAADLPLIGVDTLAGMAEGFLASYAGQIDENTRLCPMIDARRMEVYSAVYSDQLEPIRPTRAVIIDDQSFDSLAPHQRTILFGSGVDKLVERFAGHEQVTVVPGFKNSAGHLSRLAYRALADGLLEDVAYFEPYYLKDFVATTQKKS</sequence>
<keyword evidence="3" id="KW-1185">Reference proteome</keyword>
<dbReference type="InterPro" id="IPR022496">
    <property type="entry name" value="T6A_TsaB"/>
</dbReference>
<dbReference type="RefSeq" id="WP_379019525.1">
    <property type="nucleotide sequence ID" value="NZ_JBHRTA010000008.1"/>
</dbReference>
<accession>A0ABV7JIE5</accession>
<organism evidence="2 3">
    <name type="scientific">Parapedobacter deserti</name>
    <dbReference type="NCBI Taxonomy" id="1912957"/>
    <lineage>
        <taxon>Bacteria</taxon>
        <taxon>Pseudomonadati</taxon>
        <taxon>Bacteroidota</taxon>
        <taxon>Sphingobacteriia</taxon>
        <taxon>Sphingobacteriales</taxon>
        <taxon>Sphingobacteriaceae</taxon>
        <taxon>Parapedobacter</taxon>
    </lineage>
</organism>
<dbReference type="InterPro" id="IPR000905">
    <property type="entry name" value="Gcp-like_dom"/>
</dbReference>
<dbReference type="SUPFAM" id="SSF53067">
    <property type="entry name" value="Actin-like ATPase domain"/>
    <property type="match status" value="2"/>
</dbReference>
<protein>
    <submittedName>
        <fullName evidence="2">tRNA (Adenosine(37)-N6)-threonylcarbamoyltransferase complex dimerization subunit type 1 TsaB</fullName>
        <ecNumber evidence="2">2.3.1.234</ecNumber>
    </submittedName>
</protein>